<evidence type="ECO:0000313" key="1">
    <source>
        <dbReference type="EMBL" id="OGZ95324.1"/>
    </source>
</evidence>
<protein>
    <submittedName>
        <fullName evidence="1">Uncharacterized protein</fullName>
    </submittedName>
</protein>
<dbReference type="Proteomes" id="UP000177152">
    <property type="component" value="Unassembled WGS sequence"/>
</dbReference>
<dbReference type="AlphaFoldDB" id="A0A1G2K7A5"/>
<sequence>MRKWTHDELHLLMEKDSALKLKSDRVHAIPQISVDERKQGKIKMMELYTEAVGCKRVDEAKEFVEKVFACMKRGAGLEHIHDEYATKKLCHSPLGNDYVCFCEPAV</sequence>
<organism evidence="1 2">
    <name type="scientific">Candidatus Sungbacteria bacterium RIFCSPHIGHO2_01_FULL_47_32</name>
    <dbReference type="NCBI Taxonomy" id="1802264"/>
    <lineage>
        <taxon>Bacteria</taxon>
        <taxon>Candidatus Sungiibacteriota</taxon>
    </lineage>
</organism>
<proteinExistence type="predicted"/>
<gene>
    <name evidence="1" type="ORF">A2633_03025</name>
</gene>
<dbReference type="EMBL" id="MHQC01000012">
    <property type="protein sequence ID" value="OGZ95324.1"/>
    <property type="molecule type" value="Genomic_DNA"/>
</dbReference>
<comment type="caution">
    <text evidence="1">The sequence shown here is derived from an EMBL/GenBank/DDBJ whole genome shotgun (WGS) entry which is preliminary data.</text>
</comment>
<reference evidence="1 2" key="1">
    <citation type="journal article" date="2016" name="Nat. Commun.">
        <title>Thousands of microbial genomes shed light on interconnected biogeochemical processes in an aquifer system.</title>
        <authorList>
            <person name="Anantharaman K."/>
            <person name="Brown C.T."/>
            <person name="Hug L.A."/>
            <person name="Sharon I."/>
            <person name="Castelle C.J."/>
            <person name="Probst A.J."/>
            <person name="Thomas B.C."/>
            <person name="Singh A."/>
            <person name="Wilkins M.J."/>
            <person name="Karaoz U."/>
            <person name="Brodie E.L."/>
            <person name="Williams K.H."/>
            <person name="Hubbard S.S."/>
            <person name="Banfield J.F."/>
        </authorList>
    </citation>
    <scope>NUCLEOTIDE SEQUENCE [LARGE SCALE GENOMIC DNA]</scope>
</reference>
<accession>A0A1G2K7A5</accession>
<name>A0A1G2K7A5_9BACT</name>
<evidence type="ECO:0000313" key="2">
    <source>
        <dbReference type="Proteomes" id="UP000177152"/>
    </source>
</evidence>